<organism evidence="4 5">
    <name type="scientific">Ruminococcus flavefaciens</name>
    <dbReference type="NCBI Taxonomy" id="1265"/>
    <lineage>
        <taxon>Bacteria</taxon>
        <taxon>Bacillati</taxon>
        <taxon>Bacillota</taxon>
        <taxon>Clostridia</taxon>
        <taxon>Eubacteriales</taxon>
        <taxon>Oscillospiraceae</taxon>
        <taxon>Ruminococcus</taxon>
    </lineage>
</organism>
<sequence>MNYLTISENAKASFIEKRSEFIGYIAPVKTNDEAVAFINSIKAEHRKARHNVYAYILREDNISRYSDDGEPQGTAGVPVLDVLKKRGLTDVCVVVTRYFGGILLGGGGLVRAYSHAASLACDAAHIMDMCLCHRLKITADYGMYGKISYLLPNFDTITVNSDFGSDVTLDILVLSERLDALKKELTEATNGTAAIEDCGELYEDFSSVKKISEEK</sequence>
<dbReference type="RefSeq" id="WP_109725878.1">
    <property type="nucleotide sequence ID" value="NZ_QGDI01000003.1"/>
</dbReference>
<dbReference type="Pfam" id="PF01205">
    <property type="entry name" value="Impact_N"/>
    <property type="match status" value="1"/>
</dbReference>
<dbReference type="InterPro" id="IPR015269">
    <property type="entry name" value="UPF0029_Impact_C"/>
</dbReference>
<dbReference type="InterPro" id="IPR001498">
    <property type="entry name" value="Impact_N"/>
</dbReference>
<dbReference type="GO" id="GO:0005737">
    <property type="term" value="C:cytoplasm"/>
    <property type="evidence" value="ECO:0007669"/>
    <property type="project" value="TreeGrafter"/>
</dbReference>
<dbReference type="NCBIfam" id="TIGR00257">
    <property type="entry name" value="IMPACT_YIGZ"/>
    <property type="match status" value="1"/>
</dbReference>
<dbReference type="Pfam" id="PF09186">
    <property type="entry name" value="DUF1949"/>
    <property type="match status" value="1"/>
</dbReference>
<dbReference type="InterPro" id="IPR036956">
    <property type="entry name" value="Impact_N_sf"/>
</dbReference>
<comment type="caution">
    <text evidence="4">The sequence shown here is derived from an EMBL/GenBank/DDBJ whole genome shotgun (WGS) entry which is preliminary data.</text>
</comment>
<comment type="similarity">
    <text evidence="1">Belongs to the IMPACT family.</text>
</comment>
<dbReference type="EMBL" id="QGDI01000003">
    <property type="protein sequence ID" value="PWJ14103.1"/>
    <property type="molecule type" value="Genomic_DNA"/>
</dbReference>
<gene>
    <name evidence="4" type="ORF">IE37_01035</name>
</gene>
<dbReference type="AlphaFoldDB" id="A0A315Y3G2"/>
<evidence type="ECO:0000259" key="2">
    <source>
        <dbReference type="Pfam" id="PF01205"/>
    </source>
</evidence>
<dbReference type="Proteomes" id="UP000245720">
    <property type="component" value="Unassembled WGS sequence"/>
</dbReference>
<proteinExistence type="inferred from homology"/>
<dbReference type="InterPro" id="IPR023582">
    <property type="entry name" value="Impact"/>
</dbReference>
<dbReference type="GO" id="GO:0006446">
    <property type="term" value="P:regulation of translational initiation"/>
    <property type="evidence" value="ECO:0007669"/>
    <property type="project" value="TreeGrafter"/>
</dbReference>
<evidence type="ECO:0000313" key="4">
    <source>
        <dbReference type="EMBL" id="PWJ14103.1"/>
    </source>
</evidence>
<evidence type="ECO:0000313" key="5">
    <source>
        <dbReference type="Proteomes" id="UP000245720"/>
    </source>
</evidence>
<dbReference type="InterPro" id="IPR020569">
    <property type="entry name" value="UPF0029_Impact_CS"/>
</dbReference>
<dbReference type="InterPro" id="IPR015796">
    <property type="entry name" value="Impact_YigZ-like"/>
</dbReference>
<dbReference type="InterPro" id="IPR035647">
    <property type="entry name" value="EFG_III/V"/>
</dbReference>
<dbReference type="InterPro" id="IPR020568">
    <property type="entry name" value="Ribosomal_Su5_D2-typ_SF"/>
</dbReference>
<dbReference type="Gene3D" id="3.30.70.240">
    <property type="match status" value="1"/>
</dbReference>
<reference evidence="4 5" key="1">
    <citation type="submission" date="2018-05" db="EMBL/GenBank/DDBJ databases">
        <title>The Hungate 1000. A catalogue of reference genomes from the rumen microbiome.</title>
        <authorList>
            <person name="Kelly W."/>
        </authorList>
    </citation>
    <scope>NUCLEOTIDE SEQUENCE [LARGE SCALE GENOMIC DNA]</scope>
    <source>
        <strain evidence="4 5">SAb67</strain>
    </source>
</reference>
<dbReference type="STRING" id="1265.SAMN02910280_2559"/>
<dbReference type="Gene3D" id="3.30.230.30">
    <property type="entry name" value="Impact, N-terminal domain"/>
    <property type="match status" value="1"/>
</dbReference>
<feature type="domain" description="Impact N-terminal" evidence="2">
    <location>
        <begin position="17"/>
        <end position="120"/>
    </location>
</feature>
<evidence type="ECO:0000256" key="1">
    <source>
        <dbReference type="ARBA" id="ARBA00007665"/>
    </source>
</evidence>
<dbReference type="PANTHER" id="PTHR16301:SF20">
    <property type="entry name" value="IMPACT FAMILY MEMBER YIGZ"/>
    <property type="match status" value="1"/>
</dbReference>
<evidence type="ECO:0000259" key="3">
    <source>
        <dbReference type="Pfam" id="PF09186"/>
    </source>
</evidence>
<feature type="domain" description="UPF0029" evidence="3">
    <location>
        <begin position="137"/>
        <end position="191"/>
    </location>
</feature>
<accession>A0A315Y3G2</accession>
<dbReference type="SUPFAM" id="SSF54980">
    <property type="entry name" value="EF-G C-terminal domain-like"/>
    <property type="match status" value="1"/>
</dbReference>
<protein>
    <submittedName>
        <fullName evidence="4">Putative YigZ family protein</fullName>
    </submittedName>
</protein>
<dbReference type="SUPFAM" id="SSF54211">
    <property type="entry name" value="Ribosomal protein S5 domain 2-like"/>
    <property type="match status" value="1"/>
</dbReference>
<name>A0A315Y3G2_RUMFL</name>
<dbReference type="PROSITE" id="PS00910">
    <property type="entry name" value="UPF0029"/>
    <property type="match status" value="1"/>
</dbReference>
<dbReference type="OrthoDB" id="9813771at2"/>
<dbReference type="PANTHER" id="PTHR16301">
    <property type="entry name" value="IMPACT-RELATED"/>
    <property type="match status" value="1"/>
</dbReference>